<dbReference type="PROSITE" id="PS00211">
    <property type="entry name" value="ABC_TRANSPORTER_1"/>
    <property type="match status" value="1"/>
</dbReference>
<reference evidence="5 6" key="2">
    <citation type="submission" date="2010-03" db="EMBL/GenBank/DDBJ databases">
        <authorList>
            <person name="Pajon A."/>
        </authorList>
    </citation>
    <scope>NUCLEOTIDE SEQUENCE [LARGE SCALE GENOMIC DNA]</scope>
    <source>
        <strain evidence="5 6">SGP1</strain>
    </source>
</reference>
<evidence type="ECO:0000256" key="3">
    <source>
        <dbReference type="ARBA" id="ARBA00022840"/>
    </source>
</evidence>
<reference evidence="6" key="1">
    <citation type="submission" date="2010-03" db="EMBL/GenBank/DDBJ databases">
        <title>The genome sequence of Synergistetes sp. SGP1.</title>
        <authorList>
            <consortium name="metaHIT consortium -- http://www.metahit.eu/"/>
            <person name="Pajon A."/>
            <person name="Turner K."/>
            <person name="Parkhill J."/>
            <person name="Wade W."/>
            <person name="Vartoukian S."/>
        </authorList>
    </citation>
    <scope>NUCLEOTIDE SEQUENCE [LARGE SCALE GENOMIC DNA]</scope>
    <source>
        <strain evidence="6">SGP1</strain>
    </source>
</reference>
<dbReference type="InterPro" id="IPR027417">
    <property type="entry name" value="P-loop_NTPase"/>
</dbReference>
<keyword evidence="2" id="KW-0547">Nucleotide-binding</keyword>
<keyword evidence="5" id="KW-0378">Hydrolase</keyword>
<dbReference type="EC" id="3.6.3.34" evidence="5"/>
<dbReference type="EMBL" id="FP929056">
    <property type="protein sequence ID" value="CBL28719.1"/>
    <property type="molecule type" value="Genomic_DNA"/>
</dbReference>
<keyword evidence="1" id="KW-0813">Transport</keyword>
<evidence type="ECO:0000313" key="6">
    <source>
        <dbReference type="Proteomes" id="UP000008957"/>
    </source>
</evidence>
<proteinExistence type="predicted"/>
<evidence type="ECO:0000259" key="4">
    <source>
        <dbReference type="PROSITE" id="PS50893"/>
    </source>
</evidence>
<dbReference type="Proteomes" id="UP000008957">
    <property type="component" value="Chromosome"/>
</dbReference>
<dbReference type="SUPFAM" id="SSF52540">
    <property type="entry name" value="P-loop containing nucleoside triphosphate hydrolases"/>
    <property type="match status" value="1"/>
</dbReference>
<evidence type="ECO:0000256" key="2">
    <source>
        <dbReference type="ARBA" id="ARBA00022741"/>
    </source>
</evidence>
<protein>
    <submittedName>
        <fullName evidence="5">ABC-type cobalamin/Fe3+-siderophores transport systems, ATPase components</fullName>
        <ecNumber evidence="5">3.6.3.34</ecNumber>
    </submittedName>
</protein>
<dbReference type="SMART" id="SM00382">
    <property type="entry name" value="AAA"/>
    <property type="match status" value="1"/>
</dbReference>
<dbReference type="KEGG" id="sbr:SY1_18660"/>
<dbReference type="PANTHER" id="PTHR42734">
    <property type="entry name" value="METAL TRANSPORT SYSTEM ATP-BINDING PROTEIN TM_0124-RELATED"/>
    <property type="match status" value="1"/>
</dbReference>
<evidence type="ECO:0000256" key="1">
    <source>
        <dbReference type="ARBA" id="ARBA00022448"/>
    </source>
</evidence>
<dbReference type="PROSITE" id="PS50893">
    <property type="entry name" value="ABC_TRANSPORTER_2"/>
    <property type="match status" value="1"/>
</dbReference>
<dbReference type="PANTHER" id="PTHR42734:SF19">
    <property type="entry name" value="IRON COMPOUNDS ABC TRANSPORTER, ATP-BINDING PROTEIN"/>
    <property type="match status" value="1"/>
</dbReference>
<dbReference type="InterPro" id="IPR050153">
    <property type="entry name" value="Metal_Ion_Import_ABC"/>
</dbReference>
<feature type="domain" description="ABC transporter" evidence="4">
    <location>
        <begin position="3"/>
        <end position="240"/>
    </location>
</feature>
<sequence>MIFAVENGCFGYRRGSILLRDISFRIEPGEVLAVLGANGAGKTTMLRCMMGFLPWRDGGTFIDGRELSSFSPRQIWRKMAYVPQARTAGFPYTAYEMTLLGRSAHLGAFKQPGPDDERIAMECMEETGILHLKDKPCNRMSGGELQMVLIARALTTQPSLLVMDEPESNLDFHNQLVILEVIRHLAHDLGKSVVLNTHFPDHAMRLADKALLLNRDGTNLYGPVNEVVTVENIRSAFGVHAAIRKIEDRGELYDIVVPLSLA</sequence>
<dbReference type="InterPro" id="IPR003593">
    <property type="entry name" value="AAA+_ATPase"/>
</dbReference>
<dbReference type="AlphaFoldDB" id="A0AB94IYG6"/>
<name>A0AB94IYG6_9BACT</name>
<dbReference type="Gene3D" id="3.40.50.300">
    <property type="entry name" value="P-loop containing nucleotide triphosphate hydrolases"/>
    <property type="match status" value="1"/>
</dbReference>
<dbReference type="InterPro" id="IPR003439">
    <property type="entry name" value="ABC_transporter-like_ATP-bd"/>
</dbReference>
<dbReference type="Pfam" id="PF00005">
    <property type="entry name" value="ABC_tran"/>
    <property type="match status" value="1"/>
</dbReference>
<evidence type="ECO:0000313" key="5">
    <source>
        <dbReference type="EMBL" id="CBL28719.1"/>
    </source>
</evidence>
<dbReference type="FunFam" id="3.40.50.300:FF:000134">
    <property type="entry name" value="Iron-enterobactin ABC transporter ATP-binding protein"/>
    <property type="match status" value="1"/>
</dbReference>
<organism evidence="5 6">
    <name type="scientific">Fretibacterium fastidiosum</name>
    <dbReference type="NCBI Taxonomy" id="651822"/>
    <lineage>
        <taxon>Bacteria</taxon>
        <taxon>Thermotogati</taxon>
        <taxon>Synergistota</taxon>
        <taxon>Synergistia</taxon>
        <taxon>Synergistales</taxon>
        <taxon>Aminobacteriaceae</taxon>
        <taxon>Fretibacterium</taxon>
    </lineage>
</organism>
<dbReference type="RefSeq" id="WP_015556866.1">
    <property type="nucleotide sequence ID" value="NC_021038.1"/>
</dbReference>
<accession>A0AB94IYG6</accession>
<dbReference type="GO" id="GO:0016887">
    <property type="term" value="F:ATP hydrolysis activity"/>
    <property type="evidence" value="ECO:0007669"/>
    <property type="project" value="InterPro"/>
</dbReference>
<dbReference type="InterPro" id="IPR017871">
    <property type="entry name" value="ABC_transporter-like_CS"/>
</dbReference>
<dbReference type="CDD" id="cd03214">
    <property type="entry name" value="ABC_Iron-Siderophores_B12_Hemin"/>
    <property type="match status" value="1"/>
</dbReference>
<dbReference type="GO" id="GO:0005524">
    <property type="term" value="F:ATP binding"/>
    <property type="evidence" value="ECO:0007669"/>
    <property type="project" value="UniProtKB-KW"/>
</dbReference>
<keyword evidence="3" id="KW-0067">ATP-binding</keyword>
<gene>
    <name evidence="5" type="ORF">SY1_18660</name>
</gene>
<keyword evidence="6" id="KW-1185">Reference proteome</keyword>